<sequence>MTEEGSTNSDFDLLMSPISSNQQNIQTKFNNLLIEFNEEKEKNAKLEEKNNFLENQMNEVRFLKENMRI</sequence>
<accession>A0A1I8BHU3</accession>
<evidence type="ECO:0000313" key="3">
    <source>
        <dbReference type="WBParaSite" id="MhA1_Contig2572.frz3.gene2"/>
    </source>
</evidence>
<dbReference type="AlphaFoldDB" id="A0A1I8BHU3"/>
<keyword evidence="2" id="KW-1185">Reference proteome</keyword>
<name>A0A1I8BHU3_MELHA</name>
<protein>
    <submittedName>
        <fullName evidence="3">Uncharacterized protein</fullName>
    </submittedName>
</protein>
<keyword evidence="1" id="KW-0175">Coiled coil</keyword>
<feature type="coiled-coil region" evidence="1">
    <location>
        <begin position="29"/>
        <end position="66"/>
    </location>
</feature>
<dbReference type="WBParaSite" id="MhA1_Contig2572.frz3.gene2">
    <property type="protein sequence ID" value="MhA1_Contig2572.frz3.gene2"/>
    <property type="gene ID" value="MhA1_Contig2572.frz3.gene2"/>
</dbReference>
<evidence type="ECO:0000256" key="1">
    <source>
        <dbReference type="SAM" id="Coils"/>
    </source>
</evidence>
<reference evidence="3" key="1">
    <citation type="submission" date="2016-11" db="UniProtKB">
        <authorList>
            <consortium name="WormBaseParasite"/>
        </authorList>
    </citation>
    <scope>IDENTIFICATION</scope>
</reference>
<organism evidence="2 3">
    <name type="scientific">Meloidogyne hapla</name>
    <name type="common">Root-knot nematode worm</name>
    <dbReference type="NCBI Taxonomy" id="6305"/>
    <lineage>
        <taxon>Eukaryota</taxon>
        <taxon>Metazoa</taxon>
        <taxon>Ecdysozoa</taxon>
        <taxon>Nematoda</taxon>
        <taxon>Chromadorea</taxon>
        <taxon>Rhabditida</taxon>
        <taxon>Tylenchina</taxon>
        <taxon>Tylenchomorpha</taxon>
        <taxon>Tylenchoidea</taxon>
        <taxon>Meloidogynidae</taxon>
        <taxon>Meloidogyninae</taxon>
        <taxon>Meloidogyne</taxon>
    </lineage>
</organism>
<proteinExistence type="predicted"/>
<evidence type="ECO:0000313" key="2">
    <source>
        <dbReference type="Proteomes" id="UP000095281"/>
    </source>
</evidence>
<dbReference type="Proteomes" id="UP000095281">
    <property type="component" value="Unplaced"/>
</dbReference>